<dbReference type="Gene3D" id="3.10.450.50">
    <property type="match status" value="1"/>
</dbReference>
<dbReference type="InterPro" id="IPR032710">
    <property type="entry name" value="NTF2-like_dom_sf"/>
</dbReference>
<dbReference type="EMBL" id="BLKX01000001">
    <property type="protein sequence ID" value="GFG79632.1"/>
    <property type="molecule type" value="Genomic_DNA"/>
</dbReference>
<feature type="domain" description="SnoaL-like" evidence="1">
    <location>
        <begin position="13"/>
        <end position="134"/>
    </location>
</feature>
<dbReference type="SUPFAM" id="SSF54427">
    <property type="entry name" value="NTF2-like"/>
    <property type="match status" value="1"/>
</dbReference>
<reference evidence="2 3" key="1">
    <citation type="journal article" date="2019" name="Emerg. Microbes Infect.">
        <title>Comprehensive subspecies identification of 175 nontuberculous mycobacteria species based on 7547 genomic profiles.</title>
        <authorList>
            <person name="Matsumoto Y."/>
            <person name="Kinjo T."/>
            <person name="Motooka D."/>
            <person name="Nabeya D."/>
            <person name="Jung N."/>
            <person name="Uechi K."/>
            <person name="Horii T."/>
            <person name="Iida T."/>
            <person name="Fujita J."/>
            <person name="Nakamura S."/>
        </authorList>
    </citation>
    <scope>NUCLEOTIDE SEQUENCE [LARGE SCALE GENOMIC DNA]</scope>
    <source>
        <strain evidence="2 3">JCM 18565</strain>
    </source>
</reference>
<name>A0ABQ1C5C5_9MYCO</name>
<evidence type="ECO:0000313" key="3">
    <source>
        <dbReference type="Proteomes" id="UP000465240"/>
    </source>
</evidence>
<accession>A0ABQ1C5C5</accession>
<dbReference type="CDD" id="cd00531">
    <property type="entry name" value="NTF2_like"/>
    <property type="match status" value="1"/>
</dbReference>
<sequence length="191" mass="21240">MSMPSPEDVFAAMLDEYALNKLVHAYCRAVDRGDLETLRSLYHDDAQDEHGAFSSGSVADFIQTLADSRRFILSMQHHITTTNFAVSGSYAEGEIYSIATHTFATGKGKSDLVIGGRYLDKYEKRFGAWKITERQIVTDWAQVNNPSIVDFSHPMTRDTPTGSAGPDDPSHKFFQLIGRVCSDSSRPARPE</sequence>
<dbReference type="Pfam" id="PF13577">
    <property type="entry name" value="SnoaL_4"/>
    <property type="match status" value="1"/>
</dbReference>
<dbReference type="InterPro" id="IPR037401">
    <property type="entry name" value="SnoaL-like"/>
</dbReference>
<keyword evidence="3" id="KW-1185">Reference proteome</keyword>
<organism evidence="2 3">
    <name type="scientific">Mycobacterium paragordonae</name>
    <dbReference type="NCBI Taxonomy" id="1389713"/>
    <lineage>
        <taxon>Bacteria</taxon>
        <taxon>Bacillati</taxon>
        <taxon>Actinomycetota</taxon>
        <taxon>Actinomycetes</taxon>
        <taxon>Mycobacteriales</taxon>
        <taxon>Mycobacteriaceae</taxon>
        <taxon>Mycobacterium</taxon>
    </lineage>
</organism>
<protein>
    <recommendedName>
        <fullName evidence="1">SnoaL-like domain-containing protein</fullName>
    </recommendedName>
</protein>
<evidence type="ECO:0000313" key="2">
    <source>
        <dbReference type="EMBL" id="GFG79632.1"/>
    </source>
</evidence>
<proteinExistence type="predicted"/>
<comment type="caution">
    <text evidence="2">The sequence shown here is derived from an EMBL/GenBank/DDBJ whole genome shotgun (WGS) entry which is preliminary data.</text>
</comment>
<evidence type="ECO:0000259" key="1">
    <source>
        <dbReference type="Pfam" id="PF13577"/>
    </source>
</evidence>
<dbReference type="Proteomes" id="UP000465240">
    <property type="component" value="Unassembled WGS sequence"/>
</dbReference>
<gene>
    <name evidence="2" type="ORF">MPRG_29080</name>
</gene>